<dbReference type="PANTHER" id="PTHR22916">
    <property type="entry name" value="GLYCOSYLTRANSFERASE"/>
    <property type="match status" value="1"/>
</dbReference>
<dbReference type="InterPro" id="IPR001173">
    <property type="entry name" value="Glyco_trans_2-like"/>
</dbReference>
<sequence length="274" mass="32408">MPEISIIVPCYNQAQYLDECLQSVLNQTYQDWECIIVDDGSPDNTEKIVEKWIEKDSRLIYIKKENGGVSSARNSGIEKANGKWILPLDGDDKINPLLLELASKEFESNPDIIYCNAEFFGEKSGEVYLEDFNPTTLIFENQLLCTAFYKKEDWKKVGGYDENMHLGYEDWEFWIGLTQLKGDSLNVRKVQYTGLFYRIKKQSRNTEAVQNINNLKLRFYIFEKHKQFYFENLENYKKIALENKRLNRRIEYLEKHLNSKRVQIINKILSIFKF</sequence>
<evidence type="ECO:0000259" key="2">
    <source>
        <dbReference type="Pfam" id="PF00535"/>
    </source>
</evidence>
<dbReference type="Gene3D" id="3.90.550.10">
    <property type="entry name" value="Spore Coat Polysaccharide Biosynthesis Protein SpsA, Chain A"/>
    <property type="match status" value="1"/>
</dbReference>
<dbReference type="Proteomes" id="UP000228740">
    <property type="component" value="Unassembled WGS sequence"/>
</dbReference>
<feature type="coiled-coil region" evidence="1">
    <location>
        <begin position="236"/>
        <end position="263"/>
    </location>
</feature>
<proteinExistence type="predicted"/>
<feature type="domain" description="Glycosyltransferase 2-like" evidence="2">
    <location>
        <begin position="5"/>
        <end position="133"/>
    </location>
</feature>
<dbReference type="OrthoDB" id="597270at2"/>
<comment type="caution">
    <text evidence="3">The sequence shown here is derived from an EMBL/GenBank/DDBJ whole genome shotgun (WGS) entry which is preliminary data.</text>
</comment>
<dbReference type="InterPro" id="IPR029044">
    <property type="entry name" value="Nucleotide-diphossugar_trans"/>
</dbReference>
<dbReference type="AlphaFoldDB" id="A0A2M9C1I5"/>
<gene>
    <name evidence="3" type="ORF">CLV73_2611</name>
</gene>
<dbReference type="Pfam" id="PF00535">
    <property type="entry name" value="Glycos_transf_2"/>
    <property type="match status" value="1"/>
</dbReference>
<dbReference type="CDD" id="cd00761">
    <property type="entry name" value="Glyco_tranf_GTA_type"/>
    <property type="match status" value="1"/>
</dbReference>
<keyword evidence="1" id="KW-0175">Coiled coil</keyword>
<reference evidence="3 4" key="1">
    <citation type="submission" date="2017-11" db="EMBL/GenBank/DDBJ databases">
        <title>Genomic Encyclopedia of Archaeal and Bacterial Type Strains, Phase II (KMG-II): From Individual Species to Whole Genera.</title>
        <authorList>
            <person name="Goeker M."/>
        </authorList>
    </citation>
    <scope>NUCLEOTIDE SEQUENCE [LARGE SCALE GENOMIC DNA]</scope>
    <source>
        <strain evidence="3 4">DSM 27617</strain>
    </source>
</reference>
<dbReference type="SUPFAM" id="SSF53448">
    <property type="entry name" value="Nucleotide-diphospho-sugar transferases"/>
    <property type="match status" value="1"/>
</dbReference>
<dbReference type="GO" id="GO:0016758">
    <property type="term" value="F:hexosyltransferase activity"/>
    <property type="evidence" value="ECO:0007669"/>
    <property type="project" value="UniProtKB-ARBA"/>
</dbReference>
<name>A0A2M9C1I5_9FLAO</name>
<organism evidence="3 4">
    <name type="scientific">Chryseobacterium geocarposphaerae</name>
    <dbReference type="NCBI Taxonomy" id="1416776"/>
    <lineage>
        <taxon>Bacteria</taxon>
        <taxon>Pseudomonadati</taxon>
        <taxon>Bacteroidota</taxon>
        <taxon>Flavobacteriia</taxon>
        <taxon>Flavobacteriales</taxon>
        <taxon>Weeksellaceae</taxon>
        <taxon>Chryseobacterium group</taxon>
        <taxon>Chryseobacterium</taxon>
    </lineage>
</organism>
<accession>A0A2M9C1I5</accession>
<protein>
    <submittedName>
        <fullName evidence="3">Glycosyltransferase involved in cell wall biosynthesis</fullName>
    </submittedName>
</protein>
<evidence type="ECO:0000313" key="4">
    <source>
        <dbReference type="Proteomes" id="UP000228740"/>
    </source>
</evidence>
<keyword evidence="3" id="KW-0808">Transferase</keyword>
<dbReference type="EMBL" id="PGFD01000002">
    <property type="protein sequence ID" value="PJJ64253.1"/>
    <property type="molecule type" value="Genomic_DNA"/>
</dbReference>
<evidence type="ECO:0000256" key="1">
    <source>
        <dbReference type="SAM" id="Coils"/>
    </source>
</evidence>
<evidence type="ECO:0000313" key="3">
    <source>
        <dbReference type="EMBL" id="PJJ64253.1"/>
    </source>
</evidence>
<keyword evidence="4" id="KW-1185">Reference proteome</keyword>
<dbReference type="RefSeq" id="WP_100377275.1">
    <property type="nucleotide sequence ID" value="NZ_PGFD01000002.1"/>
</dbReference>